<dbReference type="AlphaFoldDB" id="H2ZQA1"/>
<reference evidence="1" key="3">
    <citation type="submission" date="2025-09" db="UniProtKB">
        <authorList>
            <consortium name="Ensembl"/>
        </authorList>
    </citation>
    <scope>IDENTIFICATION</scope>
</reference>
<protein>
    <submittedName>
        <fullName evidence="1">Uncharacterized protein</fullName>
    </submittedName>
</protein>
<sequence length="47" mass="5248">MTTQCTFWDKFKLLQSYTPMQMANLSSLVANLILSQAIPLACLKVGQ</sequence>
<reference evidence="2" key="1">
    <citation type="submission" date="2003-08" db="EMBL/GenBank/DDBJ databases">
        <authorList>
            <person name="Birren B."/>
            <person name="Nusbaum C."/>
            <person name="Abebe A."/>
            <person name="Abouelleil A."/>
            <person name="Adekoya E."/>
            <person name="Ait-zahra M."/>
            <person name="Allen N."/>
            <person name="Allen T."/>
            <person name="An P."/>
            <person name="Anderson M."/>
            <person name="Anderson S."/>
            <person name="Arachchi H."/>
            <person name="Armbruster J."/>
            <person name="Bachantsang P."/>
            <person name="Baldwin J."/>
            <person name="Barry A."/>
            <person name="Bayul T."/>
            <person name="Blitshsteyn B."/>
            <person name="Bloom T."/>
            <person name="Blye J."/>
            <person name="Boguslavskiy L."/>
            <person name="Borowsky M."/>
            <person name="Boukhgalter B."/>
            <person name="Brunache A."/>
            <person name="Butler J."/>
            <person name="Calixte N."/>
            <person name="Calvo S."/>
            <person name="Camarata J."/>
            <person name="Campo K."/>
            <person name="Chang J."/>
            <person name="Cheshatsang Y."/>
            <person name="Citroen M."/>
            <person name="Collymore A."/>
            <person name="Considine T."/>
            <person name="Cook A."/>
            <person name="Cooke P."/>
            <person name="Corum B."/>
            <person name="Cuomo C."/>
            <person name="David R."/>
            <person name="Dawoe T."/>
            <person name="Degray S."/>
            <person name="Dodge S."/>
            <person name="Dooley K."/>
            <person name="Dorje P."/>
            <person name="Dorjee K."/>
            <person name="Dorris L."/>
            <person name="Duffey N."/>
            <person name="Dupes A."/>
            <person name="Elkins T."/>
            <person name="Engels R."/>
            <person name="Erickson J."/>
            <person name="Farina A."/>
            <person name="Faro S."/>
            <person name="Ferreira P."/>
            <person name="Fischer H."/>
            <person name="Fitzgerald M."/>
            <person name="Foley K."/>
            <person name="Gage D."/>
            <person name="Galagan J."/>
            <person name="Gearin G."/>
            <person name="Gnerre S."/>
            <person name="Gnirke A."/>
            <person name="Goyette A."/>
            <person name="Graham J."/>
            <person name="Grandbois E."/>
            <person name="Gyaltsen K."/>
            <person name="Hafez N."/>
            <person name="Hagopian D."/>
            <person name="Hagos B."/>
            <person name="Hall J."/>
            <person name="Hatcher B."/>
            <person name="Heller A."/>
            <person name="Higgins H."/>
            <person name="Honan T."/>
            <person name="Horn A."/>
            <person name="Houde N."/>
            <person name="Hughes L."/>
            <person name="Hulme W."/>
            <person name="Husby E."/>
            <person name="Iliev I."/>
            <person name="Jaffe D."/>
            <person name="Jones C."/>
            <person name="Kamal M."/>
            <person name="Kamat A."/>
            <person name="Kamvysselis M."/>
            <person name="Karlsson E."/>
            <person name="Kells C."/>
            <person name="Kieu A."/>
            <person name="Kisner P."/>
            <person name="Kodira C."/>
            <person name="Kulbokas E."/>
            <person name="Labutti K."/>
            <person name="Lama D."/>
            <person name="Landers T."/>
            <person name="Leger J."/>
            <person name="Levine S."/>
            <person name="Lewis D."/>
            <person name="Lewis T."/>
            <person name="Lindblad-toh K."/>
            <person name="Liu X."/>
            <person name="Lokyitsang T."/>
            <person name="Lokyitsang Y."/>
            <person name="Lucien O."/>
            <person name="Lui A."/>
            <person name="Ma L.J."/>
            <person name="Mabbitt R."/>
            <person name="Macdonald J."/>
            <person name="Maclean C."/>
            <person name="Major J."/>
            <person name="Manning J."/>
            <person name="Marabella R."/>
            <person name="Maru K."/>
            <person name="Matthews C."/>
            <person name="Mauceli E."/>
            <person name="Mccarthy M."/>
            <person name="Mcdonough S."/>
            <person name="Mcghee T."/>
            <person name="Meldrim J."/>
            <person name="Meneus L."/>
            <person name="Mesirov J."/>
            <person name="Mihalev A."/>
            <person name="Mihova T."/>
            <person name="Mikkelsen T."/>
            <person name="Mlenga V."/>
            <person name="Moru K."/>
            <person name="Mozes J."/>
            <person name="Mulrain L."/>
            <person name="Munson G."/>
            <person name="Naylor J."/>
            <person name="Newes C."/>
            <person name="Nguyen C."/>
            <person name="Nguyen N."/>
            <person name="Nguyen T."/>
            <person name="Nicol R."/>
            <person name="Nielsen C."/>
            <person name="Nizzari M."/>
            <person name="Norbu C."/>
            <person name="Norbu N."/>
            <person name="O'donnell P."/>
            <person name="Okoawo O."/>
            <person name="O'leary S."/>
            <person name="Omotosho B."/>
            <person name="O'neill K."/>
            <person name="Osman S."/>
            <person name="Parker S."/>
            <person name="Perrin D."/>
            <person name="Phunkhang P."/>
            <person name="Piqani B."/>
            <person name="Purcell S."/>
            <person name="Rachupka T."/>
            <person name="Ramasamy U."/>
            <person name="Rameau R."/>
            <person name="Ray V."/>
            <person name="Raymond C."/>
            <person name="Retta R."/>
            <person name="Richardson S."/>
            <person name="Rise C."/>
            <person name="Rodriguez J."/>
            <person name="Rogers J."/>
            <person name="Rogov P."/>
            <person name="Rutman M."/>
            <person name="Schupbach R."/>
            <person name="Seaman C."/>
            <person name="Settipalli S."/>
            <person name="Sharpe T."/>
            <person name="Sheridan J."/>
            <person name="Sherpa N."/>
            <person name="Shi J."/>
            <person name="Smirnov S."/>
            <person name="Smith C."/>
            <person name="Sougnez C."/>
            <person name="Spencer B."/>
            <person name="Stalker J."/>
            <person name="Stange-thomann N."/>
            <person name="Stavropoulos S."/>
            <person name="Stetson K."/>
            <person name="Stone C."/>
            <person name="Stone S."/>
            <person name="Stubbs M."/>
            <person name="Talamas J."/>
            <person name="Tchuinga P."/>
            <person name="Tenzing P."/>
            <person name="Tesfaye S."/>
            <person name="Theodore J."/>
            <person name="Thoulutsang Y."/>
            <person name="Topham K."/>
            <person name="Towey S."/>
            <person name="Tsamla T."/>
            <person name="Tsomo N."/>
            <person name="Vallee D."/>
            <person name="Vassiliev H."/>
            <person name="Venkataraman V."/>
            <person name="Vinson J."/>
            <person name="Vo A."/>
            <person name="Wade C."/>
            <person name="Wang S."/>
            <person name="Wangchuk T."/>
            <person name="Wangdi T."/>
            <person name="Whittaker C."/>
            <person name="Wilkinson J."/>
            <person name="Wu Y."/>
            <person name="Wyman D."/>
            <person name="Yadav S."/>
            <person name="Yang S."/>
            <person name="Yang X."/>
            <person name="Yeager S."/>
            <person name="Yee E."/>
            <person name="Young G."/>
            <person name="Zainoun J."/>
            <person name="Zembeck L."/>
            <person name="Zimmer A."/>
            <person name="Zody M."/>
            <person name="Lander E."/>
        </authorList>
    </citation>
    <scope>NUCLEOTIDE SEQUENCE [LARGE SCALE GENOMIC DNA]</scope>
</reference>
<dbReference type="HOGENOM" id="CLU_3175142_0_0_1"/>
<dbReference type="Proteomes" id="UP000007875">
    <property type="component" value="Unassembled WGS sequence"/>
</dbReference>
<organism evidence="1 2">
    <name type="scientific">Ciona savignyi</name>
    <name type="common">Pacific transparent sea squirt</name>
    <dbReference type="NCBI Taxonomy" id="51511"/>
    <lineage>
        <taxon>Eukaryota</taxon>
        <taxon>Metazoa</taxon>
        <taxon>Chordata</taxon>
        <taxon>Tunicata</taxon>
        <taxon>Ascidiacea</taxon>
        <taxon>Phlebobranchia</taxon>
        <taxon>Cionidae</taxon>
        <taxon>Ciona</taxon>
    </lineage>
</organism>
<reference evidence="1" key="2">
    <citation type="submission" date="2025-08" db="UniProtKB">
        <authorList>
            <consortium name="Ensembl"/>
        </authorList>
    </citation>
    <scope>IDENTIFICATION</scope>
</reference>
<evidence type="ECO:0000313" key="2">
    <source>
        <dbReference type="Proteomes" id="UP000007875"/>
    </source>
</evidence>
<keyword evidence="2" id="KW-1185">Reference proteome</keyword>
<accession>H2ZQA1</accession>
<name>H2ZQA1_CIOSA</name>
<dbReference type="Ensembl" id="ENSCSAVT00000019980.1">
    <property type="protein sequence ID" value="ENSCSAVP00000019767.1"/>
    <property type="gene ID" value="ENSCSAVG00000011595.1"/>
</dbReference>
<dbReference type="InParanoid" id="H2ZQA1"/>
<evidence type="ECO:0000313" key="1">
    <source>
        <dbReference type="Ensembl" id="ENSCSAVP00000019767.1"/>
    </source>
</evidence>
<proteinExistence type="predicted"/>